<accession>A0ABS6I7Y2</accession>
<comment type="caution">
    <text evidence="2">The sequence shown here is derived from an EMBL/GenBank/DDBJ whole genome shotgun (WGS) entry which is preliminary data.</text>
</comment>
<feature type="region of interest" description="Disordered" evidence="1">
    <location>
        <begin position="200"/>
        <end position="235"/>
    </location>
</feature>
<dbReference type="Proteomes" id="UP000824166">
    <property type="component" value="Unassembled WGS sequence"/>
</dbReference>
<feature type="region of interest" description="Disordered" evidence="1">
    <location>
        <begin position="95"/>
        <end position="116"/>
    </location>
</feature>
<feature type="compositionally biased region" description="Low complexity" evidence="1">
    <location>
        <begin position="204"/>
        <end position="229"/>
    </location>
</feature>
<dbReference type="RefSeq" id="WP_216925949.1">
    <property type="nucleotide sequence ID" value="NZ_JAHOPC010000010.1"/>
</dbReference>
<keyword evidence="3" id="KW-1185">Reference proteome</keyword>
<name>A0ABS6I7Y2_9MICC</name>
<organism evidence="2 3">
    <name type="scientific">Paenarthrobacter aromaticivorans</name>
    <dbReference type="NCBI Taxonomy" id="2849150"/>
    <lineage>
        <taxon>Bacteria</taxon>
        <taxon>Bacillati</taxon>
        <taxon>Actinomycetota</taxon>
        <taxon>Actinomycetes</taxon>
        <taxon>Micrococcales</taxon>
        <taxon>Micrococcaceae</taxon>
        <taxon>Paenarthrobacter</taxon>
    </lineage>
</organism>
<evidence type="ECO:0000313" key="2">
    <source>
        <dbReference type="EMBL" id="MBU8867830.1"/>
    </source>
</evidence>
<protein>
    <submittedName>
        <fullName evidence="2">Uncharacterized protein</fullName>
    </submittedName>
</protein>
<proteinExistence type="predicted"/>
<evidence type="ECO:0000256" key="1">
    <source>
        <dbReference type="SAM" id="MobiDB-lite"/>
    </source>
</evidence>
<dbReference type="EMBL" id="JAHOPC010000010">
    <property type="protein sequence ID" value="MBU8867830.1"/>
    <property type="molecule type" value="Genomic_DNA"/>
</dbReference>
<evidence type="ECO:0000313" key="3">
    <source>
        <dbReference type="Proteomes" id="UP000824166"/>
    </source>
</evidence>
<sequence length="235" mass="25032">MLNEDITGAPRLTDAHYLDASGTGPERISVEFAIDRQPDPDHYLVDKAATLLHGGTDQVAGIIESLATDRLRSSTGTSARIHEDGYTIAIQAQLPDGSKDPTVPSRHSTARETPTALTPAQAAAVPALERAIDSVLPADQRQHASTLATMVAKEIPSREEVIDAYRQPTLKDVINSYQERYDPEPVVPVLPAALKPYQLSFPQTPATTPSTAPSGATATPATNTSSAHTDASYSR</sequence>
<reference evidence="2 3" key="1">
    <citation type="submission" date="2021-06" db="EMBL/GenBank/DDBJ databases">
        <authorList>
            <person name="Jeong J.W."/>
        </authorList>
    </citation>
    <scope>NUCLEOTIDE SEQUENCE [LARGE SCALE GENOMIC DNA]</scope>
    <source>
        <strain evidence="2 3">MMS21-TAE1-1</strain>
    </source>
</reference>
<gene>
    <name evidence="2" type="ORF">KSW38_16200</name>
</gene>